<gene>
    <name evidence="1" type="ORF">RHMOL_Rhmol12G0118800</name>
</gene>
<evidence type="ECO:0000313" key="1">
    <source>
        <dbReference type="EMBL" id="KAI8528020.1"/>
    </source>
</evidence>
<comment type="caution">
    <text evidence="1">The sequence shown here is derived from an EMBL/GenBank/DDBJ whole genome shotgun (WGS) entry which is preliminary data.</text>
</comment>
<protein>
    <submittedName>
        <fullName evidence="1">Uncharacterized protein</fullName>
    </submittedName>
</protein>
<accession>A0ACC0LHC1</accession>
<name>A0ACC0LHC1_RHOML</name>
<organism evidence="1 2">
    <name type="scientific">Rhododendron molle</name>
    <name type="common">Chinese azalea</name>
    <name type="synonym">Azalea mollis</name>
    <dbReference type="NCBI Taxonomy" id="49168"/>
    <lineage>
        <taxon>Eukaryota</taxon>
        <taxon>Viridiplantae</taxon>
        <taxon>Streptophyta</taxon>
        <taxon>Embryophyta</taxon>
        <taxon>Tracheophyta</taxon>
        <taxon>Spermatophyta</taxon>
        <taxon>Magnoliopsida</taxon>
        <taxon>eudicotyledons</taxon>
        <taxon>Gunneridae</taxon>
        <taxon>Pentapetalae</taxon>
        <taxon>asterids</taxon>
        <taxon>Ericales</taxon>
        <taxon>Ericaceae</taxon>
        <taxon>Ericoideae</taxon>
        <taxon>Rhodoreae</taxon>
        <taxon>Rhododendron</taxon>
    </lineage>
</organism>
<reference evidence="1" key="1">
    <citation type="submission" date="2022-02" db="EMBL/GenBank/DDBJ databases">
        <title>Plant Genome Project.</title>
        <authorList>
            <person name="Zhang R.-G."/>
        </authorList>
    </citation>
    <scope>NUCLEOTIDE SEQUENCE</scope>
    <source>
        <strain evidence="1">AT1</strain>
    </source>
</reference>
<dbReference type="Proteomes" id="UP001062846">
    <property type="component" value="Chromosome 12"/>
</dbReference>
<keyword evidence="2" id="KW-1185">Reference proteome</keyword>
<proteinExistence type="predicted"/>
<sequence length="205" mass="23542">MVWFRSVCESWRTIIHEPQFVKKHLSLATKDDNINNWGVITHYQYQDPKSCSLRSIFHEPYGRAVDLYYPFKNLQRGVGIVGSCDGLVCSYDIERTFDKFYIWNPSTRESLILPSFGEGANFGSSDGFGYDSSNDDYQVIRVAFVKAPLEVKVYSLKTDSWRRIEDFPNNLKMSQPMESSKLVNGSIHWSAANLSDNSWVIIALD</sequence>
<evidence type="ECO:0000313" key="2">
    <source>
        <dbReference type="Proteomes" id="UP001062846"/>
    </source>
</evidence>
<dbReference type="EMBL" id="CM046399">
    <property type="protein sequence ID" value="KAI8528020.1"/>
    <property type="molecule type" value="Genomic_DNA"/>
</dbReference>